<keyword evidence="5" id="KW-0067">ATP-binding</keyword>
<sequence>MSYYCCPDLIHLKPSPQHMAPSNPDSNRKKFYVLSMFPYPSGRLHMGHVRVYTISDTIGHFQRMRGHQVCLLFVHIHYYHPHHP</sequence>
<evidence type="ECO:0000256" key="5">
    <source>
        <dbReference type="ARBA" id="ARBA00022840"/>
    </source>
</evidence>
<evidence type="ECO:0000313" key="10">
    <source>
        <dbReference type="Proteomes" id="UP001476798"/>
    </source>
</evidence>
<dbReference type="InterPro" id="IPR002302">
    <property type="entry name" value="Leu-tRNA-ligase"/>
</dbReference>
<dbReference type="SUPFAM" id="SSF52374">
    <property type="entry name" value="Nucleotidylyl transferase"/>
    <property type="match status" value="1"/>
</dbReference>
<dbReference type="InterPro" id="IPR002300">
    <property type="entry name" value="aa-tRNA-synth_Ia"/>
</dbReference>
<comment type="similarity">
    <text evidence="1">Belongs to the class-I aminoacyl-tRNA synthetase family.</text>
</comment>
<dbReference type="PANTHER" id="PTHR43740:SF2">
    <property type="entry name" value="LEUCINE--TRNA LIGASE, MITOCHONDRIAL"/>
    <property type="match status" value="1"/>
</dbReference>
<dbReference type="EMBL" id="JAHRIO010003946">
    <property type="protein sequence ID" value="MEQ2159949.1"/>
    <property type="molecule type" value="Genomic_DNA"/>
</dbReference>
<dbReference type="InterPro" id="IPR001412">
    <property type="entry name" value="aa-tRNA-synth_I_CS"/>
</dbReference>
<evidence type="ECO:0000256" key="4">
    <source>
        <dbReference type="ARBA" id="ARBA00022741"/>
    </source>
</evidence>
<dbReference type="Pfam" id="PF00133">
    <property type="entry name" value="tRNA-synt_1"/>
    <property type="match status" value="1"/>
</dbReference>
<dbReference type="EC" id="6.1.1.4" evidence="2"/>
<evidence type="ECO:0000313" key="9">
    <source>
        <dbReference type="EMBL" id="MEQ2159949.1"/>
    </source>
</evidence>
<dbReference type="InterPro" id="IPR014729">
    <property type="entry name" value="Rossmann-like_a/b/a_fold"/>
</dbReference>
<dbReference type="Gene3D" id="3.40.50.620">
    <property type="entry name" value="HUPs"/>
    <property type="match status" value="1"/>
</dbReference>
<feature type="domain" description="Aminoacyl-tRNA synthetase class Ia" evidence="8">
    <location>
        <begin position="25"/>
        <end position="70"/>
    </location>
</feature>
<keyword evidence="7" id="KW-0030">Aminoacyl-tRNA synthetase</keyword>
<dbReference type="PANTHER" id="PTHR43740">
    <property type="entry name" value="LEUCYL-TRNA SYNTHETASE"/>
    <property type="match status" value="1"/>
</dbReference>
<organism evidence="9 10">
    <name type="scientific">Goodea atripinnis</name>
    <dbReference type="NCBI Taxonomy" id="208336"/>
    <lineage>
        <taxon>Eukaryota</taxon>
        <taxon>Metazoa</taxon>
        <taxon>Chordata</taxon>
        <taxon>Craniata</taxon>
        <taxon>Vertebrata</taxon>
        <taxon>Euteleostomi</taxon>
        <taxon>Actinopterygii</taxon>
        <taxon>Neopterygii</taxon>
        <taxon>Teleostei</taxon>
        <taxon>Neoteleostei</taxon>
        <taxon>Acanthomorphata</taxon>
        <taxon>Ovalentaria</taxon>
        <taxon>Atherinomorphae</taxon>
        <taxon>Cyprinodontiformes</taxon>
        <taxon>Goodeidae</taxon>
        <taxon>Goodea</taxon>
    </lineage>
</organism>
<evidence type="ECO:0000256" key="7">
    <source>
        <dbReference type="ARBA" id="ARBA00023146"/>
    </source>
</evidence>
<comment type="caution">
    <text evidence="9">The sequence shown here is derived from an EMBL/GenBank/DDBJ whole genome shotgun (WGS) entry which is preliminary data.</text>
</comment>
<evidence type="ECO:0000256" key="3">
    <source>
        <dbReference type="ARBA" id="ARBA00022598"/>
    </source>
</evidence>
<proteinExistence type="inferred from homology"/>
<protein>
    <recommendedName>
        <fullName evidence="2">leucine--tRNA ligase</fullName>
        <ecNumber evidence="2">6.1.1.4</ecNumber>
    </recommendedName>
</protein>
<dbReference type="Proteomes" id="UP001476798">
    <property type="component" value="Unassembled WGS sequence"/>
</dbReference>
<dbReference type="PROSITE" id="PS00178">
    <property type="entry name" value="AA_TRNA_LIGASE_I"/>
    <property type="match status" value="1"/>
</dbReference>
<reference evidence="9 10" key="1">
    <citation type="submission" date="2021-06" db="EMBL/GenBank/DDBJ databases">
        <authorList>
            <person name="Palmer J.M."/>
        </authorList>
    </citation>
    <scope>NUCLEOTIDE SEQUENCE [LARGE SCALE GENOMIC DNA]</scope>
    <source>
        <strain evidence="9 10">GA_2019</strain>
        <tissue evidence="9">Muscle</tissue>
    </source>
</reference>
<keyword evidence="3 9" id="KW-0436">Ligase</keyword>
<keyword evidence="4" id="KW-0547">Nucleotide-binding</keyword>
<dbReference type="GO" id="GO:0016874">
    <property type="term" value="F:ligase activity"/>
    <property type="evidence" value="ECO:0007669"/>
    <property type="project" value="UniProtKB-KW"/>
</dbReference>
<evidence type="ECO:0000256" key="1">
    <source>
        <dbReference type="ARBA" id="ARBA00005594"/>
    </source>
</evidence>
<keyword evidence="6" id="KW-0648">Protein biosynthesis</keyword>
<gene>
    <name evidence="9" type="primary">LARS2</name>
    <name evidence="9" type="ORF">GOODEAATRI_028448</name>
</gene>
<evidence type="ECO:0000256" key="6">
    <source>
        <dbReference type="ARBA" id="ARBA00022917"/>
    </source>
</evidence>
<name>A0ABV0MLG6_9TELE</name>
<accession>A0ABV0MLG6</accession>
<evidence type="ECO:0000256" key="2">
    <source>
        <dbReference type="ARBA" id="ARBA00013164"/>
    </source>
</evidence>
<keyword evidence="10" id="KW-1185">Reference proteome</keyword>
<evidence type="ECO:0000259" key="8">
    <source>
        <dbReference type="Pfam" id="PF00133"/>
    </source>
</evidence>